<feature type="compositionally biased region" description="Pro residues" evidence="1">
    <location>
        <begin position="118"/>
        <end position="175"/>
    </location>
</feature>
<reference evidence="2" key="2">
    <citation type="submission" date="2021-03" db="UniProtKB">
        <authorList>
            <consortium name="EnsemblPlants"/>
        </authorList>
    </citation>
    <scope>IDENTIFICATION</scope>
</reference>
<protein>
    <submittedName>
        <fullName evidence="2">Uncharacterized protein</fullName>
    </submittedName>
</protein>
<organism evidence="2 3">
    <name type="scientific">Cannabis sativa</name>
    <name type="common">Hemp</name>
    <name type="synonym">Marijuana</name>
    <dbReference type="NCBI Taxonomy" id="3483"/>
    <lineage>
        <taxon>Eukaryota</taxon>
        <taxon>Viridiplantae</taxon>
        <taxon>Streptophyta</taxon>
        <taxon>Embryophyta</taxon>
        <taxon>Tracheophyta</taxon>
        <taxon>Spermatophyta</taxon>
        <taxon>Magnoliopsida</taxon>
        <taxon>eudicotyledons</taxon>
        <taxon>Gunneridae</taxon>
        <taxon>Pentapetalae</taxon>
        <taxon>rosids</taxon>
        <taxon>fabids</taxon>
        <taxon>Rosales</taxon>
        <taxon>Cannabaceae</taxon>
        <taxon>Cannabis</taxon>
    </lineage>
</organism>
<evidence type="ECO:0000313" key="3">
    <source>
        <dbReference type="Proteomes" id="UP000596661"/>
    </source>
</evidence>
<proteinExistence type="predicted"/>
<dbReference type="Gramene" id="evm.model.07.1087">
    <property type="protein sequence ID" value="cds.evm.model.07.1087"/>
    <property type="gene ID" value="evm.TU.07.1087"/>
</dbReference>
<evidence type="ECO:0000313" key="2">
    <source>
        <dbReference type="EnsemblPlants" id="cds.evm.model.07.1087"/>
    </source>
</evidence>
<gene>
    <name evidence="2" type="primary">LOC115723777</name>
</gene>
<accession>A0A803Q186</accession>
<feature type="region of interest" description="Disordered" evidence="1">
    <location>
        <begin position="52"/>
        <end position="181"/>
    </location>
</feature>
<keyword evidence="3" id="KW-1185">Reference proteome</keyword>
<sequence>MCSISAISNAVLRRRLQLRPYDIFPITNKTSASKATVTSYTRSQRLILSAPSSFSAHPHPPEIPTVVPDRKQPSVPLEVPPLTTSPEVGPGGDFPSEVIEIPPPYEPDPEPEIDLPHPSFPPPPGPDIFPPRQPPGPEIDPPRWPPPPDVPPVRPPGPDIVPPPDLPPDIKPPTGSPTFVF</sequence>
<name>A0A803Q186_CANSA</name>
<dbReference type="AlphaFoldDB" id="A0A803Q186"/>
<dbReference type="EMBL" id="UZAU01000655">
    <property type="status" value="NOT_ANNOTATED_CDS"/>
    <property type="molecule type" value="Genomic_DNA"/>
</dbReference>
<dbReference type="OMA" id="WQSMQIL"/>
<evidence type="ECO:0000256" key="1">
    <source>
        <dbReference type="SAM" id="MobiDB-lite"/>
    </source>
</evidence>
<reference evidence="2" key="1">
    <citation type="submission" date="2018-11" db="EMBL/GenBank/DDBJ databases">
        <authorList>
            <person name="Grassa J C."/>
        </authorList>
    </citation>
    <scope>NUCLEOTIDE SEQUENCE [LARGE SCALE GENOMIC DNA]</scope>
</reference>
<dbReference type="EnsemblPlants" id="evm.model.07.1087">
    <property type="protein sequence ID" value="cds.evm.model.07.1087"/>
    <property type="gene ID" value="evm.TU.07.1087"/>
</dbReference>
<dbReference type="PRINTS" id="PR01217">
    <property type="entry name" value="PRICHEXTENSN"/>
</dbReference>
<dbReference type="Proteomes" id="UP000596661">
    <property type="component" value="Chromosome 7"/>
</dbReference>